<dbReference type="Gene3D" id="1.10.10.10">
    <property type="entry name" value="Winged helix-like DNA-binding domain superfamily/Winged helix DNA-binding domain"/>
    <property type="match status" value="1"/>
</dbReference>
<protein>
    <submittedName>
        <fullName evidence="3">Putative HTH-type transcriptional regulator YusO</fullName>
    </submittedName>
</protein>
<dbReference type="InterPro" id="IPR000835">
    <property type="entry name" value="HTH_MarR-typ"/>
</dbReference>
<sequence length="142" mass="16356">MGCDHMSKNNPMHEVEIIMREMLEIQQKSMMFVNLLSEGETLSQNQLILLLQLKINGGMKATEIADFFSVTPGAVTSMCDKLEKLHFVQRVRESEDRRVVNMKLTTEGEQKVQEIFLKLPQEKLTEIANVLTDVNQLMQKIF</sequence>
<keyword evidence="4" id="KW-1185">Reference proteome</keyword>
<dbReference type="GO" id="GO:0003700">
    <property type="term" value="F:DNA-binding transcription factor activity"/>
    <property type="evidence" value="ECO:0007669"/>
    <property type="project" value="InterPro"/>
</dbReference>
<reference evidence="3 4" key="1">
    <citation type="submission" date="2017-11" db="EMBL/GenBank/DDBJ databases">
        <title>Genome sequence of Lysinibacillus sphaericus, a lignin-degrading bacteria isolated from municipal solid waste soil.</title>
        <authorList>
            <person name="Persinoti G.F."/>
            <person name="Paixao D.A."/>
            <person name="Bugg T.D."/>
            <person name="Squina F.M."/>
        </authorList>
    </citation>
    <scope>NUCLEOTIDE SEQUENCE [LARGE SCALE GENOMIC DNA]</scope>
    <source>
        <strain evidence="3 4">A1</strain>
    </source>
</reference>
<dbReference type="InterPro" id="IPR036390">
    <property type="entry name" value="WH_DNA-bd_sf"/>
</dbReference>
<dbReference type="PANTHER" id="PTHR33164:SF43">
    <property type="entry name" value="HTH-TYPE TRANSCRIPTIONAL REPRESSOR YETL"/>
    <property type="match status" value="1"/>
</dbReference>
<organism evidence="3 4">
    <name type="scientific">Lysinibacillus sphaericus</name>
    <name type="common">Bacillus sphaericus</name>
    <dbReference type="NCBI Taxonomy" id="1421"/>
    <lineage>
        <taxon>Bacteria</taxon>
        <taxon>Bacillati</taxon>
        <taxon>Bacillota</taxon>
        <taxon>Bacilli</taxon>
        <taxon>Bacillales</taxon>
        <taxon>Bacillaceae</taxon>
        <taxon>Lysinibacillus</taxon>
    </lineage>
</organism>
<dbReference type="PROSITE" id="PS50995">
    <property type="entry name" value="HTH_MARR_2"/>
    <property type="match status" value="1"/>
</dbReference>
<evidence type="ECO:0000256" key="1">
    <source>
        <dbReference type="ARBA" id="ARBA00023125"/>
    </source>
</evidence>
<proteinExistence type="predicted"/>
<evidence type="ECO:0000313" key="4">
    <source>
        <dbReference type="Proteomes" id="UP000237319"/>
    </source>
</evidence>
<dbReference type="Proteomes" id="UP000237319">
    <property type="component" value="Unassembled WGS sequence"/>
</dbReference>
<dbReference type="Pfam" id="PF01047">
    <property type="entry name" value="MarR"/>
    <property type="match status" value="1"/>
</dbReference>
<accession>A0A2S5CUP9</accession>
<dbReference type="InterPro" id="IPR036388">
    <property type="entry name" value="WH-like_DNA-bd_sf"/>
</dbReference>
<evidence type="ECO:0000259" key="2">
    <source>
        <dbReference type="PROSITE" id="PS50995"/>
    </source>
</evidence>
<dbReference type="GO" id="GO:0006950">
    <property type="term" value="P:response to stress"/>
    <property type="evidence" value="ECO:0007669"/>
    <property type="project" value="TreeGrafter"/>
</dbReference>
<gene>
    <name evidence="3" type="primary">yusO_4</name>
    <name evidence="3" type="ORF">LYSIN_03865</name>
</gene>
<dbReference type="InterPro" id="IPR039422">
    <property type="entry name" value="MarR/SlyA-like"/>
</dbReference>
<keyword evidence="1" id="KW-0238">DNA-binding</keyword>
<dbReference type="PANTHER" id="PTHR33164">
    <property type="entry name" value="TRANSCRIPTIONAL REGULATOR, MARR FAMILY"/>
    <property type="match status" value="1"/>
</dbReference>
<dbReference type="GO" id="GO:0003677">
    <property type="term" value="F:DNA binding"/>
    <property type="evidence" value="ECO:0007669"/>
    <property type="project" value="UniProtKB-KW"/>
</dbReference>
<feature type="domain" description="HTH marR-type" evidence="2">
    <location>
        <begin position="15"/>
        <end position="142"/>
    </location>
</feature>
<comment type="caution">
    <text evidence="3">The sequence shown here is derived from an EMBL/GenBank/DDBJ whole genome shotgun (WGS) entry which is preliminary data.</text>
</comment>
<dbReference type="SMART" id="SM00347">
    <property type="entry name" value="HTH_MARR"/>
    <property type="match status" value="1"/>
</dbReference>
<dbReference type="AlphaFoldDB" id="A0A2S5CUP9"/>
<dbReference type="SUPFAM" id="SSF46785">
    <property type="entry name" value="Winged helix' DNA-binding domain"/>
    <property type="match status" value="1"/>
</dbReference>
<name>A0A2S5CUP9_LYSSH</name>
<dbReference type="PRINTS" id="PR00598">
    <property type="entry name" value="HTHMARR"/>
</dbReference>
<evidence type="ECO:0000313" key="3">
    <source>
        <dbReference type="EMBL" id="POZ54530.1"/>
    </source>
</evidence>
<dbReference type="EMBL" id="PGLV01000004">
    <property type="protein sequence ID" value="POZ54530.1"/>
    <property type="molecule type" value="Genomic_DNA"/>
</dbReference>